<protein>
    <recommendedName>
        <fullName evidence="8">Aspartate aminotransferase</fullName>
        <ecNumber evidence="8">2.6.1.1</ecNumber>
    </recommendedName>
</protein>
<dbReference type="PANTHER" id="PTHR11879">
    <property type="entry name" value="ASPARTATE AMINOTRANSFERASE"/>
    <property type="match status" value="1"/>
</dbReference>
<comment type="subunit">
    <text evidence="3 8">Homodimer.</text>
</comment>
<dbReference type="PRINTS" id="PR00799">
    <property type="entry name" value="TRANSAMINASE"/>
</dbReference>
<dbReference type="GO" id="GO:0004069">
    <property type="term" value="F:L-aspartate:2-oxoglutarate aminotransferase activity"/>
    <property type="evidence" value="ECO:0007669"/>
    <property type="project" value="UniProtKB-EC"/>
</dbReference>
<dbReference type="InterPro" id="IPR004839">
    <property type="entry name" value="Aminotransferase_I/II_large"/>
</dbReference>
<evidence type="ECO:0000256" key="4">
    <source>
        <dbReference type="ARBA" id="ARBA00022576"/>
    </source>
</evidence>
<dbReference type="Pfam" id="PF00155">
    <property type="entry name" value="Aminotran_1_2"/>
    <property type="match status" value="1"/>
</dbReference>
<sequence length="458" mass="51987">MKLPFQDTTEIIRMLNGTMLYHITTKMVQSKKLIKFPFICKLFENNRNLSLNNIRSISSWWDHVEMGPPDPILGLTERFKADTHPNKVNLGVGAYRDDETKPYILPSVKKAEEKIRSKNMDKEYSTIAGNAEFCKQSILLALGEHSNIIKEGLTATVQTLSGTGGLCVGGHFLSRYFCGNKEIYLPVPTWGNHTPVFKLCGLPVKQYRYYDPETCGLDHKGLLEDLCTIPERSIILFHACAHNPTGVDPKPEQWKELAELVKTKNHFPFFDMAYQGFATGNLEKDAFGLRHFVEEGIQLAVTQSYAKNMGLYGERIGAFTMVCATKDETDRILSQLKRIIRPMYSNPPIHGARIVCEILKDSQLTDQWMIDIKTMANRIISVRQKLVDELKKAGSVRNWKHITDQIGMFCFTGLKPDQVKELINNHHIYLTKDGRISMAGVTSKNVEYIAKSIHDVSK</sequence>
<dbReference type="PANTHER" id="PTHR11879:SF22">
    <property type="entry name" value="ASPARTATE AMINOTRANSFERASE, MITOCHONDRIAL"/>
    <property type="match status" value="1"/>
</dbReference>
<keyword evidence="11" id="KW-1185">Reference proteome</keyword>
<feature type="domain" description="Aminotransferase class I/classII large" evidence="9">
    <location>
        <begin position="86"/>
        <end position="453"/>
    </location>
</feature>
<comment type="similarity">
    <text evidence="2">Belongs to the class-I pyridoxal-phosphate-dependent aminotransferase family.</text>
</comment>
<dbReference type="InterPro" id="IPR004838">
    <property type="entry name" value="NHTrfase_class1_PyrdxlP-BS"/>
</dbReference>
<organism evidence="10 11">
    <name type="scientific">Tetragonisca angustula</name>
    <dbReference type="NCBI Taxonomy" id="166442"/>
    <lineage>
        <taxon>Eukaryota</taxon>
        <taxon>Metazoa</taxon>
        <taxon>Ecdysozoa</taxon>
        <taxon>Arthropoda</taxon>
        <taxon>Hexapoda</taxon>
        <taxon>Insecta</taxon>
        <taxon>Pterygota</taxon>
        <taxon>Neoptera</taxon>
        <taxon>Endopterygota</taxon>
        <taxon>Hymenoptera</taxon>
        <taxon>Apocrita</taxon>
        <taxon>Aculeata</taxon>
        <taxon>Apoidea</taxon>
        <taxon>Anthophila</taxon>
        <taxon>Apidae</taxon>
        <taxon>Tetragonisca</taxon>
    </lineage>
</organism>
<dbReference type="InterPro" id="IPR015421">
    <property type="entry name" value="PyrdxlP-dep_Trfase_major"/>
</dbReference>
<evidence type="ECO:0000256" key="3">
    <source>
        <dbReference type="ARBA" id="ARBA00011738"/>
    </source>
</evidence>
<dbReference type="Proteomes" id="UP001432146">
    <property type="component" value="Unassembled WGS sequence"/>
</dbReference>
<gene>
    <name evidence="10" type="ORF">QLX08_004627</name>
</gene>
<comment type="miscellaneous">
    <text evidence="8">In eukaryotes there are cytoplasmic, mitochondrial and chloroplastic isozymes.</text>
</comment>
<dbReference type="GO" id="GO:0005739">
    <property type="term" value="C:mitochondrion"/>
    <property type="evidence" value="ECO:0007669"/>
    <property type="project" value="TreeGrafter"/>
</dbReference>
<dbReference type="InterPro" id="IPR000796">
    <property type="entry name" value="Asp_trans"/>
</dbReference>
<keyword evidence="4 8" id="KW-0032">Aminotransferase</keyword>
<dbReference type="GO" id="GO:0030170">
    <property type="term" value="F:pyridoxal phosphate binding"/>
    <property type="evidence" value="ECO:0007669"/>
    <property type="project" value="InterPro"/>
</dbReference>
<dbReference type="AlphaFoldDB" id="A0AAW1A3N6"/>
<accession>A0AAW1A3N6</accession>
<keyword evidence="6" id="KW-0663">Pyridoxal phosphate</keyword>
<dbReference type="GO" id="GO:0006533">
    <property type="term" value="P:L-aspartate catabolic process"/>
    <property type="evidence" value="ECO:0007669"/>
    <property type="project" value="TreeGrafter"/>
</dbReference>
<evidence type="ECO:0000313" key="10">
    <source>
        <dbReference type="EMBL" id="KAK9303747.1"/>
    </source>
</evidence>
<evidence type="ECO:0000256" key="2">
    <source>
        <dbReference type="ARBA" id="ARBA00007441"/>
    </source>
</evidence>
<evidence type="ECO:0000256" key="7">
    <source>
        <dbReference type="ARBA" id="ARBA00049185"/>
    </source>
</evidence>
<evidence type="ECO:0000256" key="5">
    <source>
        <dbReference type="ARBA" id="ARBA00022679"/>
    </source>
</evidence>
<dbReference type="CDD" id="cd00609">
    <property type="entry name" value="AAT_like"/>
    <property type="match status" value="1"/>
</dbReference>
<evidence type="ECO:0000259" key="9">
    <source>
        <dbReference type="Pfam" id="PF00155"/>
    </source>
</evidence>
<evidence type="ECO:0000256" key="1">
    <source>
        <dbReference type="ARBA" id="ARBA00001933"/>
    </source>
</evidence>
<evidence type="ECO:0000313" key="11">
    <source>
        <dbReference type="Proteomes" id="UP001432146"/>
    </source>
</evidence>
<dbReference type="EC" id="2.6.1.1" evidence="8"/>
<dbReference type="FunFam" id="3.40.640.10:FF:000015">
    <property type="entry name" value="Aspartate aminotransferase"/>
    <property type="match status" value="1"/>
</dbReference>
<dbReference type="PROSITE" id="PS00105">
    <property type="entry name" value="AA_TRANSFER_CLASS_1"/>
    <property type="match status" value="1"/>
</dbReference>
<dbReference type="FunFam" id="3.90.1150.10:FF:000001">
    <property type="entry name" value="Aspartate aminotransferase"/>
    <property type="match status" value="1"/>
</dbReference>
<evidence type="ECO:0000256" key="6">
    <source>
        <dbReference type="ARBA" id="ARBA00022898"/>
    </source>
</evidence>
<comment type="cofactor">
    <cofactor evidence="1">
        <name>pyridoxal 5'-phosphate</name>
        <dbReference type="ChEBI" id="CHEBI:597326"/>
    </cofactor>
</comment>
<dbReference type="InterPro" id="IPR015422">
    <property type="entry name" value="PyrdxlP-dep_Trfase_small"/>
</dbReference>
<keyword evidence="5 8" id="KW-0808">Transferase</keyword>
<evidence type="ECO:0000256" key="8">
    <source>
        <dbReference type="RuleBase" id="RU000480"/>
    </source>
</evidence>
<dbReference type="NCBIfam" id="NF006719">
    <property type="entry name" value="PRK09257.1"/>
    <property type="match status" value="1"/>
</dbReference>
<proteinExistence type="inferred from homology"/>
<comment type="caution">
    <text evidence="10">The sequence shown here is derived from an EMBL/GenBank/DDBJ whole genome shotgun (WGS) entry which is preliminary data.</text>
</comment>
<comment type="catalytic activity">
    <reaction evidence="7 8">
        <text>L-aspartate + 2-oxoglutarate = oxaloacetate + L-glutamate</text>
        <dbReference type="Rhea" id="RHEA:21824"/>
        <dbReference type="ChEBI" id="CHEBI:16452"/>
        <dbReference type="ChEBI" id="CHEBI:16810"/>
        <dbReference type="ChEBI" id="CHEBI:29985"/>
        <dbReference type="ChEBI" id="CHEBI:29991"/>
        <dbReference type="EC" id="2.6.1.1"/>
    </reaction>
</comment>
<reference evidence="10 11" key="1">
    <citation type="submission" date="2024-05" db="EMBL/GenBank/DDBJ databases">
        <title>The nuclear and mitochondrial genome assemblies of Tetragonisca angustula (Apidae: Meliponini), a tiny yet remarkable pollinator in the Neotropics.</title>
        <authorList>
            <person name="Ferrari R."/>
            <person name="Ricardo P.C."/>
            <person name="Dias F.C."/>
            <person name="Araujo N.S."/>
            <person name="Soares D.O."/>
            <person name="Zhou Q.-S."/>
            <person name="Zhu C.-D."/>
            <person name="Coutinho L."/>
            <person name="Airas M.C."/>
            <person name="Batista T.M."/>
        </authorList>
    </citation>
    <scope>NUCLEOTIDE SEQUENCE [LARGE SCALE GENOMIC DNA]</scope>
    <source>
        <strain evidence="10">ASF017062</strain>
        <tissue evidence="10">Abdomen</tissue>
    </source>
</reference>
<dbReference type="Gene3D" id="3.40.640.10">
    <property type="entry name" value="Type I PLP-dependent aspartate aminotransferase-like (Major domain)"/>
    <property type="match status" value="1"/>
</dbReference>
<dbReference type="Gene3D" id="3.90.1150.10">
    <property type="entry name" value="Aspartate Aminotransferase, domain 1"/>
    <property type="match status" value="1"/>
</dbReference>
<name>A0AAW1A3N6_9HYME</name>
<dbReference type="FunFam" id="3.90.1150.10:FF:000160">
    <property type="entry name" value="Similar to aspartate aminotransferase"/>
    <property type="match status" value="1"/>
</dbReference>
<dbReference type="InterPro" id="IPR015424">
    <property type="entry name" value="PyrdxlP-dep_Trfase"/>
</dbReference>
<dbReference type="SUPFAM" id="SSF53383">
    <property type="entry name" value="PLP-dependent transferases"/>
    <property type="match status" value="1"/>
</dbReference>
<dbReference type="EMBL" id="JAWNGG020000072">
    <property type="protein sequence ID" value="KAK9303747.1"/>
    <property type="molecule type" value="Genomic_DNA"/>
</dbReference>